<dbReference type="OrthoDB" id="271448at2759"/>
<evidence type="ECO:0000256" key="2">
    <source>
        <dbReference type="SAM" id="SignalP"/>
    </source>
</evidence>
<dbReference type="PANTHER" id="PTHR36578">
    <property type="entry name" value="CHROMOSOME 15, WHOLE GENOME SHOTGUN SEQUENCE"/>
    <property type="match status" value="1"/>
</dbReference>
<name>K1X886_MARBU</name>
<keyword evidence="2" id="KW-0732">Signal</keyword>
<accession>K1X886</accession>
<evidence type="ECO:0000313" key="3">
    <source>
        <dbReference type="EMBL" id="EKD21256.1"/>
    </source>
</evidence>
<dbReference type="KEGG" id="mbe:MBM_00369"/>
<sequence>MYQIFIIAGFVAVAAASPAAQAIDFSLVNSALSPTFTSSPWGANKQSYPHNTASSSSVEVPTTTPQPTATTYRRSSGTSTTSSDTSCPTQPEAGTYCGFINPNDACAPQPDGYGPHVEPDTVAAFRAYPEFSQQALAAAAPGYTSTFKNLNASFSAKTYLGLTTFTSYDAPLCAEYCNKKDLCTGFNIYVERDPSQKPAENCTQPASITNYKCTLWGSGVSAESATNYGGYRRNFQIAIAGSDGFEKTNTTIPATPPGWHQPKKCGGDGSKVHNHPGACIGTHFFPGAYNPALCAAYADAQNARHAKSSFGQKLASFWTSGKYNPQKCKFFNSYMLKKNGRPLGTYCGLYSKQYDGSAADYSPGWQGSTFWGIESSWSFSIKP</sequence>
<dbReference type="AlphaFoldDB" id="K1X886"/>
<organism evidence="3 4">
    <name type="scientific">Marssonina brunnea f. sp. multigermtubi (strain MB_m1)</name>
    <name type="common">Marssonina leaf spot fungus</name>
    <dbReference type="NCBI Taxonomy" id="1072389"/>
    <lineage>
        <taxon>Eukaryota</taxon>
        <taxon>Fungi</taxon>
        <taxon>Dikarya</taxon>
        <taxon>Ascomycota</taxon>
        <taxon>Pezizomycotina</taxon>
        <taxon>Leotiomycetes</taxon>
        <taxon>Helotiales</taxon>
        <taxon>Drepanopezizaceae</taxon>
        <taxon>Drepanopeziza</taxon>
    </lineage>
</organism>
<dbReference type="PANTHER" id="PTHR36578:SF1">
    <property type="entry name" value="APPLE DOMAIN-CONTAINING PROTEIN"/>
    <property type="match status" value="1"/>
</dbReference>
<feature type="chain" id="PRO_5003853350" evidence="2">
    <location>
        <begin position="17"/>
        <end position="383"/>
    </location>
</feature>
<reference evidence="3 4" key="1">
    <citation type="journal article" date="2012" name="BMC Genomics">
        <title>Sequencing the genome of Marssonina brunnea reveals fungus-poplar co-evolution.</title>
        <authorList>
            <person name="Zhu S."/>
            <person name="Cao Y.-Z."/>
            <person name="Jiang C."/>
            <person name="Tan B.-Y."/>
            <person name="Wang Z."/>
            <person name="Feng S."/>
            <person name="Zhang L."/>
            <person name="Su X.-H."/>
            <person name="Brejova B."/>
            <person name="Vinar T."/>
            <person name="Xu M."/>
            <person name="Wang M.-X."/>
            <person name="Zhang S.-G."/>
            <person name="Huang M.-R."/>
            <person name="Wu R."/>
            <person name="Zhou Y."/>
        </authorList>
    </citation>
    <scope>NUCLEOTIDE SEQUENCE [LARGE SCALE GENOMIC DNA]</scope>
    <source>
        <strain evidence="3 4">MB_m1</strain>
    </source>
</reference>
<dbReference type="RefSeq" id="XP_007288258.1">
    <property type="nucleotide sequence ID" value="XM_007288196.1"/>
</dbReference>
<dbReference type="STRING" id="1072389.K1X886"/>
<feature type="compositionally biased region" description="Low complexity" evidence="1">
    <location>
        <begin position="52"/>
        <end position="88"/>
    </location>
</feature>
<dbReference type="HOGENOM" id="CLU_022878_5_0_1"/>
<feature type="region of interest" description="Disordered" evidence="1">
    <location>
        <begin position="41"/>
        <end position="88"/>
    </location>
</feature>
<feature type="compositionally biased region" description="Polar residues" evidence="1">
    <location>
        <begin position="41"/>
        <end position="51"/>
    </location>
</feature>
<keyword evidence="4" id="KW-1185">Reference proteome</keyword>
<dbReference type="EMBL" id="JH921428">
    <property type="protein sequence ID" value="EKD21256.1"/>
    <property type="molecule type" value="Genomic_DNA"/>
</dbReference>
<feature type="signal peptide" evidence="2">
    <location>
        <begin position="1"/>
        <end position="16"/>
    </location>
</feature>
<dbReference type="OMA" id="VGTYCGF"/>
<dbReference type="eggNOG" id="ENOG502SMPD">
    <property type="taxonomic scope" value="Eukaryota"/>
</dbReference>
<protein>
    <submittedName>
        <fullName evidence="3">Uncharacterized protein</fullName>
    </submittedName>
</protein>
<proteinExistence type="predicted"/>
<dbReference type="Proteomes" id="UP000006753">
    <property type="component" value="Unassembled WGS sequence"/>
</dbReference>
<evidence type="ECO:0000256" key="1">
    <source>
        <dbReference type="SAM" id="MobiDB-lite"/>
    </source>
</evidence>
<gene>
    <name evidence="3" type="ORF">MBM_00369</name>
</gene>
<dbReference type="GeneID" id="18756304"/>
<evidence type="ECO:0000313" key="4">
    <source>
        <dbReference type="Proteomes" id="UP000006753"/>
    </source>
</evidence>
<dbReference type="InParanoid" id="K1X886"/>